<reference evidence="2" key="1">
    <citation type="submission" date="2019-08" db="EMBL/GenBank/DDBJ databases">
        <title>The complete genome of Acinetobacter defluvii strain WCHAD010030.</title>
        <authorList>
            <person name="Hu Y."/>
            <person name="Qin J."/>
            <person name="Feng Y."/>
            <person name="Zong Z."/>
        </authorList>
    </citation>
    <scope>NUCLEOTIDE SEQUENCE</scope>
    <source>
        <strain evidence="2">WCHA30</strain>
    </source>
</reference>
<feature type="region of interest" description="Disordered" evidence="1">
    <location>
        <begin position="412"/>
        <end position="468"/>
    </location>
</feature>
<gene>
    <name evidence="2" type="ORF">DJ533_15340</name>
</gene>
<accession>A0A2S2FFS7</accession>
<proteinExistence type="predicted"/>
<evidence type="ECO:0000313" key="2">
    <source>
        <dbReference type="EMBL" id="AWL29841.1"/>
    </source>
</evidence>
<dbReference type="AlphaFoldDB" id="A0A2S2FFS7"/>
<feature type="compositionally biased region" description="Basic and acidic residues" evidence="1">
    <location>
        <begin position="511"/>
        <end position="523"/>
    </location>
</feature>
<feature type="compositionally biased region" description="Basic and acidic residues" evidence="1">
    <location>
        <begin position="443"/>
        <end position="454"/>
    </location>
</feature>
<feature type="compositionally biased region" description="Basic and acidic residues" evidence="1">
    <location>
        <begin position="548"/>
        <end position="575"/>
    </location>
</feature>
<dbReference type="KEGG" id="adv:DJ533_15340"/>
<feature type="compositionally biased region" description="Basic and acidic residues" evidence="1">
    <location>
        <begin position="425"/>
        <end position="434"/>
    </location>
</feature>
<dbReference type="RefSeq" id="WP_065994463.1">
    <property type="nucleotide sequence ID" value="NZ_CP029397.2"/>
</dbReference>
<evidence type="ECO:0000256" key="1">
    <source>
        <dbReference type="SAM" id="MobiDB-lite"/>
    </source>
</evidence>
<feature type="compositionally biased region" description="Polar residues" evidence="1">
    <location>
        <begin position="524"/>
        <end position="540"/>
    </location>
</feature>
<protein>
    <submittedName>
        <fullName evidence="2">EcsC family protein</fullName>
    </submittedName>
</protein>
<keyword evidence="3" id="KW-1185">Reference proteome</keyword>
<dbReference type="EMBL" id="CP029397">
    <property type="protein sequence ID" value="AWL29841.1"/>
    <property type="molecule type" value="Genomic_DNA"/>
</dbReference>
<sequence length="575" mass="63314">MADSNNKQSSSMLSNTFGLAKKIGTTGLNLFNHVAPNSVSKLSQAPESDSVVEGKARTQSIFEKKQYDNPQQMMREHLPKVSSQLLGRHYKKINNVASFISPQLNDKMSDYFFEKLNDFVSDSSSVEKLLKEVGVKDIQELSQDSARSQRISQALANQNKVLAAIQGALTGATGVIGSAIDVPSSIALALRSIYQTGRAHGFELKPEDHEVVEFIFKTIDIGSVAEKQALLIALRTFANTLKTQDMSQFQQLLGSSNSTDVWKNWISNEDGTFKWAWLENFPQFNIISKLTPFACIGISATYSWKLVDDATEKAQIVFKGAQQYLIQHPQENISALAAFEKSEILLAQASPLLQAPEHEGAAPELNTATTAQLSENEIIQDVQVLKKDEAHNLKSDEAEINIADLAKQHIATENETTGDEQTTESADKVEKVAEKSQVSQKSATKDTQVDKSDAVAENAVEQSEDNEIIQDVQVLKKDEAQNLKSDEPEISIADLAKQHIATENETIGDEQTTKAADKVEKLAENSQVSEKNATKNTQADKTVATEKQAVKQLDDIEKDTQKLEAKTKSKDEKKS</sequence>
<dbReference type="InterPro" id="IPR024787">
    <property type="entry name" value="EcsC"/>
</dbReference>
<dbReference type="STRING" id="1871111.GCA_001704615_00558"/>
<dbReference type="Pfam" id="PF12787">
    <property type="entry name" value="EcsC"/>
    <property type="match status" value="1"/>
</dbReference>
<organism evidence="2 3">
    <name type="scientific">Acinetobacter defluvii</name>
    <dbReference type="NCBI Taxonomy" id="1871111"/>
    <lineage>
        <taxon>Bacteria</taxon>
        <taxon>Pseudomonadati</taxon>
        <taxon>Pseudomonadota</taxon>
        <taxon>Gammaproteobacteria</taxon>
        <taxon>Moraxellales</taxon>
        <taxon>Moraxellaceae</taxon>
        <taxon>Acinetobacter</taxon>
    </lineage>
</organism>
<feature type="region of interest" description="Disordered" evidence="1">
    <location>
        <begin position="501"/>
        <end position="575"/>
    </location>
</feature>
<name>A0A2S2FFS7_9GAMM</name>
<dbReference type="Proteomes" id="UP000245977">
    <property type="component" value="Chromosome"/>
</dbReference>
<evidence type="ECO:0000313" key="3">
    <source>
        <dbReference type="Proteomes" id="UP000245977"/>
    </source>
</evidence>
<dbReference type="OrthoDB" id="5568290at2"/>